<evidence type="ECO:0000259" key="3">
    <source>
        <dbReference type="PROSITE" id="PS50006"/>
    </source>
</evidence>
<comment type="caution">
    <text evidence="4">The sequence shown here is derived from an EMBL/GenBank/DDBJ whole genome shotgun (WGS) entry which is preliminary data.</text>
</comment>
<dbReference type="Proteomes" id="UP001268256">
    <property type="component" value="Unassembled WGS sequence"/>
</dbReference>
<dbReference type="Pfam" id="PF00498">
    <property type="entry name" value="FHA"/>
    <property type="match status" value="1"/>
</dbReference>
<evidence type="ECO:0000256" key="2">
    <source>
        <dbReference type="SAM" id="Phobius"/>
    </source>
</evidence>
<feature type="compositionally biased region" description="Pro residues" evidence="1">
    <location>
        <begin position="211"/>
        <end position="221"/>
    </location>
</feature>
<keyword evidence="2" id="KW-0812">Transmembrane</keyword>
<feature type="domain" description="FHA" evidence="3">
    <location>
        <begin position="29"/>
        <end position="89"/>
    </location>
</feature>
<keyword evidence="2" id="KW-1133">Transmembrane helix</keyword>
<proteinExistence type="predicted"/>
<dbReference type="PROSITE" id="PS50006">
    <property type="entry name" value="FHA_DOMAIN"/>
    <property type="match status" value="1"/>
</dbReference>
<feature type="transmembrane region" description="Helical" evidence="2">
    <location>
        <begin position="184"/>
        <end position="206"/>
    </location>
</feature>
<evidence type="ECO:0000313" key="4">
    <source>
        <dbReference type="EMBL" id="MDS3861603.1"/>
    </source>
</evidence>
<accession>A0AAE4FSN8</accession>
<feature type="region of interest" description="Disordered" evidence="1">
    <location>
        <begin position="210"/>
        <end position="231"/>
    </location>
</feature>
<organism evidence="4 5">
    <name type="scientific">Pseudocalidococcus azoricus BACA0444</name>
    <dbReference type="NCBI Taxonomy" id="2918990"/>
    <lineage>
        <taxon>Bacteria</taxon>
        <taxon>Bacillati</taxon>
        <taxon>Cyanobacteriota</taxon>
        <taxon>Cyanophyceae</taxon>
        <taxon>Acaryochloridales</taxon>
        <taxon>Thermosynechococcaceae</taxon>
        <taxon>Pseudocalidococcus</taxon>
        <taxon>Pseudocalidococcus azoricus</taxon>
    </lineage>
</organism>
<reference evidence="5" key="1">
    <citation type="submission" date="2023-07" db="EMBL/GenBank/DDBJ databases">
        <authorList>
            <person name="Luz R."/>
            <person name="Cordeiro R."/>
            <person name="Fonseca A."/>
            <person name="Goncalves V."/>
        </authorList>
    </citation>
    <scope>NUCLEOTIDE SEQUENCE [LARGE SCALE GENOMIC DNA]</scope>
    <source>
        <strain evidence="5">BACA0444</strain>
    </source>
</reference>
<protein>
    <submittedName>
        <fullName evidence="4">FHA domain-containing protein</fullName>
    </submittedName>
</protein>
<gene>
    <name evidence="4" type="ORF">RIF25_12385</name>
</gene>
<evidence type="ECO:0000256" key="1">
    <source>
        <dbReference type="SAM" id="MobiDB-lite"/>
    </source>
</evidence>
<keyword evidence="5" id="KW-1185">Reference proteome</keyword>
<keyword evidence="2" id="KW-0472">Membrane</keyword>
<dbReference type="RefSeq" id="WP_322878840.1">
    <property type="nucleotide sequence ID" value="NZ_JAVMIP010000014.1"/>
</dbReference>
<dbReference type="EMBL" id="JAVMIP010000014">
    <property type="protein sequence ID" value="MDS3861603.1"/>
    <property type="molecule type" value="Genomic_DNA"/>
</dbReference>
<sequence>MSQPATEHHVLIIQDLKGKRTIHLQAATYSIGRDKSNAIVVEAPDISRQHALLLRLPKQGGEGYHYRLVDGNARGRLSANGVFVNGTRSKTHNLLHGDQILLGSDVRIAYEVLTMAKAEFIRYLEQIRFQSIKSIPLTGTETLVGEPFEVDPTVVRKDTSLPPPPVAIPVEPSPDVSSPSLSKYWLVGVGGIAAGVALGSLLIWALSQSAPPSPKPSPPPSSFHLFKSATT</sequence>
<dbReference type="InterPro" id="IPR008984">
    <property type="entry name" value="SMAD_FHA_dom_sf"/>
</dbReference>
<dbReference type="InterPro" id="IPR000253">
    <property type="entry name" value="FHA_dom"/>
</dbReference>
<dbReference type="SUPFAM" id="SSF49879">
    <property type="entry name" value="SMAD/FHA domain"/>
    <property type="match status" value="1"/>
</dbReference>
<dbReference type="AlphaFoldDB" id="A0AAE4FSN8"/>
<evidence type="ECO:0000313" key="5">
    <source>
        <dbReference type="Proteomes" id="UP001268256"/>
    </source>
</evidence>
<name>A0AAE4FSN8_9CYAN</name>
<dbReference type="Gene3D" id="2.60.200.20">
    <property type="match status" value="1"/>
</dbReference>
<dbReference type="SMART" id="SM00240">
    <property type="entry name" value="FHA"/>
    <property type="match status" value="1"/>
</dbReference>